<feature type="transmembrane region" description="Helical" evidence="7">
    <location>
        <begin position="80"/>
        <end position="102"/>
    </location>
</feature>
<dbReference type="GO" id="GO:0015109">
    <property type="term" value="F:chromate transmembrane transporter activity"/>
    <property type="evidence" value="ECO:0007669"/>
    <property type="project" value="InterPro"/>
</dbReference>
<accession>A0A163ZQW1</accession>
<dbReference type="AlphaFoldDB" id="A0A163ZQW1"/>
<dbReference type="InterPro" id="IPR014047">
    <property type="entry name" value="Chr_Tranpt_l_chain"/>
</dbReference>
<feature type="transmembrane region" description="Helical" evidence="7">
    <location>
        <begin position="274"/>
        <end position="295"/>
    </location>
</feature>
<comment type="caution">
    <text evidence="8">The sequence shown here is derived from an EMBL/GenBank/DDBJ whole genome shotgun (WGS) entry which is preliminary data.</text>
</comment>
<dbReference type="RefSeq" id="WP_038988165.1">
    <property type="nucleotide sequence ID" value="NZ_JACAJY010000040.1"/>
</dbReference>
<keyword evidence="9" id="KW-1185">Reference proteome</keyword>
<feature type="transmembrane region" description="Helical" evidence="7">
    <location>
        <begin position="357"/>
        <end position="374"/>
    </location>
</feature>
<dbReference type="NCBIfam" id="TIGR00937">
    <property type="entry name" value="2A51"/>
    <property type="match status" value="1"/>
</dbReference>
<keyword evidence="3" id="KW-1003">Cell membrane</keyword>
<evidence type="ECO:0000256" key="2">
    <source>
        <dbReference type="ARBA" id="ARBA00005262"/>
    </source>
</evidence>
<dbReference type="EMBL" id="LQNU01000046">
    <property type="protein sequence ID" value="KZE82268.1"/>
    <property type="molecule type" value="Genomic_DNA"/>
</dbReference>
<comment type="similarity">
    <text evidence="2">Belongs to the chromate ion transporter (CHR) (TC 2.A.51) family.</text>
</comment>
<name>A0A163ZQW1_9FLAO</name>
<keyword evidence="4 7" id="KW-0812">Transmembrane</keyword>
<protein>
    <submittedName>
        <fullName evidence="8">Chromate transporter</fullName>
    </submittedName>
</protein>
<dbReference type="Pfam" id="PF02417">
    <property type="entry name" value="Chromate_transp"/>
    <property type="match status" value="2"/>
</dbReference>
<feature type="transmembrane region" description="Helical" evidence="7">
    <location>
        <begin position="337"/>
        <end position="352"/>
    </location>
</feature>
<dbReference type="PANTHER" id="PTHR33567">
    <property type="entry name" value="CHROMATE ION TRANSPORTER (EUROFUNG)"/>
    <property type="match status" value="1"/>
</dbReference>
<keyword evidence="6 7" id="KW-0472">Membrane</keyword>
<dbReference type="OrthoDB" id="9788907at2"/>
<evidence type="ECO:0000256" key="3">
    <source>
        <dbReference type="ARBA" id="ARBA00022475"/>
    </source>
</evidence>
<keyword evidence="5 7" id="KW-1133">Transmembrane helix</keyword>
<dbReference type="PANTHER" id="PTHR33567:SF3">
    <property type="entry name" value="CHROMATE ION TRANSPORTER (EUROFUNG)"/>
    <property type="match status" value="1"/>
</dbReference>
<evidence type="ECO:0000256" key="7">
    <source>
        <dbReference type="SAM" id="Phobius"/>
    </source>
</evidence>
<sequence length="375" mass="41042">MPEKVHLKELAKVFSKLGIIGFGGPAAHIAMMREEVVVKKQWMDEQHFLDLLGATNLIPGPNSTEMAIHIGYDKAGWKGLIIAGLCFILPAIFITGILAYFYKTYGQLPQVQPFIYGIKPAIIAVIIGAIFPLAKKSIKSLFLALLGLIVFVASLIGINEIILMFGAGLLAYLLFYFNTKSHNTIQSIMPLTFLTFFQDTCFTTTNMHLFWVFLKIGSILYGSGYVLFAFLDSELVNTGILSKQQLIDAIAVGQFTPGPVFSSVTFIGFQINGILGALISTLAIFLPSFILVALLKPLIKKLRNSKGLSVFLDAVNIASVALILAVCFTMSKDTLTNWQTLFIAFISSIIVFKFKKINSAFIVLGGALLGYMLAL</sequence>
<feature type="transmembrane region" description="Helical" evidence="7">
    <location>
        <begin position="307"/>
        <end position="331"/>
    </location>
</feature>
<reference evidence="8 9" key="1">
    <citation type="submission" date="2016-01" db="EMBL/GenBank/DDBJ databases">
        <title>Whole genome sequencing of Myroides marinus L41.</title>
        <authorList>
            <person name="Hong K.W."/>
        </authorList>
    </citation>
    <scope>NUCLEOTIDE SEQUENCE [LARGE SCALE GENOMIC DNA]</scope>
    <source>
        <strain evidence="8 9">L41</strain>
    </source>
</reference>
<evidence type="ECO:0000256" key="5">
    <source>
        <dbReference type="ARBA" id="ARBA00022989"/>
    </source>
</evidence>
<proteinExistence type="inferred from homology"/>
<evidence type="ECO:0000256" key="6">
    <source>
        <dbReference type="ARBA" id="ARBA00023136"/>
    </source>
</evidence>
<evidence type="ECO:0000256" key="4">
    <source>
        <dbReference type="ARBA" id="ARBA00022692"/>
    </source>
</evidence>
<dbReference type="InterPro" id="IPR003370">
    <property type="entry name" value="Chromate_transpt"/>
</dbReference>
<feature type="transmembrane region" description="Helical" evidence="7">
    <location>
        <begin position="141"/>
        <end position="174"/>
    </location>
</feature>
<comment type="subcellular location">
    <subcellularLocation>
        <location evidence="1">Cell membrane</location>
        <topology evidence="1">Multi-pass membrane protein</topology>
    </subcellularLocation>
</comment>
<evidence type="ECO:0000313" key="9">
    <source>
        <dbReference type="Proteomes" id="UP000076630"/>
    </source>
</evidence>
<dbReference type="PIRSF" id="PIRSF004810">
    <property type="entry name" value="ChrA"/>
    <property type="match status" value="1"/>
</dbReference>
<gene>
    <name evidence="8" type="ORF">AV926_07165</name>
</gene>
<dbReference type="Proteomes" id="UP000076630">
    <property type="component" value="Unassembled WGS sequence"/>
</dbReference>
<dbReference type="GO" id="GO:0005886">
    <property type="term" value="C:plasma membrane"/>
    <property type="evidence" value="ECO:0007669"/>
    <property type="project" value="UniProtKB-SubCell"/>
</dbReference>
<feature type="transmembrane region" description="Helical" evidence="7">
    <location>
        <begin position="114"/>
        <end position="134"/>
    </location>
</feature>
<evidence type="ECO:0000256" key="1">
    <source>
        <dbReference type="ARBA" id="ARBA00004651"/>
    </source>
</evidence>
<evidence type="ECO:0000313" key="8">
    <source>
        <dbReference type="EMBL" id="KZE82268.1"/>
    </source>
</evidence>
<organism evidence="8 9">
    <name type="scientific">Myroides marinus</name>
    <dbReference type="NCBI Taxonomy" id="703342"/>
    <lineage>
        <taxon>Bacteria</taxon>
        <taxon>Pseudomonadati</taxon>
        <taxon>Bacteroidota</taxon>
        <taxon>Flavobacteriia</taxon>
        <taxon>Flavobacteriales</taxon>
        <taxon>Flavobacteriaceae</taxon>
        <taxon>Myroides</taxon>
    </lineage>
</organism>
<feature type="transmembrane region" description="Helical" evidence="7">
    <location>
        <begin position="209"/>
        <end position="231"/>
    </location>
</feature>